<sequence>MRDKYPEHKLAIVGDLFDTGSNIERTLRQHPNVCGSVFRKPMTVIPGNHDGDLSWLWCFGSYVFPSEFVVTLNGERTLLTHGHQFDQYNKPGAITGKHLS</sequence>
<feature type="non-terminal residue" evidence="2">
    <location>
        <position position="100"/>
    </location>
</feature>
<evidence type="ECO:0000313" key="2">
    <source>
        <dbReference type="EMBL" id="GAG53975.1"/>
    </source>
</evidence>
<dbReference type="Pfam" id="PF00149">
    <property type="entry name" value="Metallophos"/>
    <property type="match status" value="1"/>
</dbReference>
<dbReference type="Gene3D" id="3.60.21.10">
    <property type="match status" value="1"/>
</dbReference>
<evidence type="ECO:0000259" key="1">
    <source>
        <dbReference type="Pfam" id="PF00149"/>
    </source>
</evidence>
<reference evidence="2" key="1">
    <citation type="journal article" date="2014" name="Front. Microbiol.">
        <title>High frequency of phylogenetically diverse reductive dehalogenase-homologous genes in deep subseafloor sedimentary metagenomes.</title>
        <authorList>
            <person name="Kawai M."/>
            <person name="Futagami T."/>
            <person name="Toyoda A."/>
            <person name="Takaki Y."/>
            <person name="Nishi S."/>
            <person name="Hori S."/>
            <person name="Arai W."/>
            <person name="Tsubouchi T."/>
            <person name="Morono Y."/>
            <person name="Uchiyama I."/>
            <person name="Ito T."/>
            <person name="Fujiyama A."/>
            <person name="Inagaki F."/>
            <person name="Takami H."/>
        </authorList>
    </citation>
    <scope>NUCLEOTIDE SEQUENCE</scope>
    <source>
        <strain evidence="2">Expedition CK06-06</strain>
    </source>
</reference>
<protein>
    <recommendedName>
        <fullName evidence="1">Calcineurin-like phosphoesterase domain-containing protein</fullName>
    </recommendedName>
</protein>
<dbReference type="SUPFAM" id="SSF56300">
    <property type="entry name" value="Metallo-dependent phosphatases"/>
    <property type="match status" value="1"/>
</dbReference>
<gene>
    <name evidence="2" type="ORF">S01H4_16172</name>
</gene>
<feature type="domain" description="Calcineurin-like phosphoesterase" evidence="1">
    <location>
        <begin position="10"/>
        <end position="85"/>
    </location>
</feature>
<dbReference type="EMBL" id="BART01007086">
    <property type="protein sequence ID" value="GAG53975.1"/>
    <property type="molecule type" value="Genomic_DNA"/>
</dbReference>
<name>X0YDQ5_9ZZZZ</name>
<dbReference type="GO" id="GO:0016787">
    <property type="term" value="F:hydrolase activity"/>
    <property type="evidence" value="ECO:0007669"/>
    <property type="project" value="InterPro"/>
</dbReference>
<dbReference type="InterPro" id="IPR029052">
    <property type="entry name" value="Metallo-depent_PP-like"/>
</dbReference>
<accession>X0YDQ5</accession>
<dbReference type="AlphaFoldDB" id="X0YDQ5"/>
<comment type="caution">
    <text evidence="2">The sequence shown here is derived from an EMBL/GenBank/DDBJ whole genome shotgun (WGS) entry which is preliminary data.</text>
</comment>
<organism evidence="2">
    <name type="scientific">marine sediment metagenome</name>
    <dbReference type="NCBI Taxonomy" id="412755"/>
    <lineage>
        <taxon>unclassified sequences</taxon>
        <taxon>metagenomes</taxon>
        <taxon>ecological metagenomes</taxon>
    </lineage>
</organism>
<dbReference type="InterPro" id="IPR004843">
    <property type="entry name" value="Calcineurin-like_PHP"/>
</dbReference>
<proteinExistence type="predicted"/>